<dbReference type="AlphaFoldDB" id="A0A0F9ALG5"/>
<protein>
    <recommendedName>
        <fullName evidence="2">Sialidase domain-containing protein</fullName>
    </recommendedName>
</protein>
<dbReference type="PROSITE" id="PS51257">
    <property type="entry name" value="PROKAR_LIPOPROTEIN"/>
    <property type="match status" value="1"/>
</dbReference>
<proteinExistence type="predicted"/>
<name>A0A0F9ALG5_9ZZZZ</name>
<feature type="non-terminal residue" evidence="1">
    <location>
        <position position="335"/>
    </location>
</feature>
<dbReference type="CDD" id="cd15482">
    <property type="entry name" value="Sialidase_non-viral"/>
    <property type="match status" value="1"/>
</dbReference>
<evidence type="ECO:0008006" key="2">
    <source>
        <dbReference type="Google" id="ProtNLM"/>
    </source>
</evidence>
<accession>A0A0F9ALG5</accession>
<gene>
    <name evidence="1" type="ORF">LCGC14_2834500</name>
</gene>
<dbReference type="SUPFAM" id="SSF50939">
    <property type="entry name" value="Sialidases"/>
    <property type="match status" value="1"/>
</dbReference>
<organism evidence="1">
    <name type="scientific">marine sediment metagenome</name>
    <dbReference type="NCBI Taxonomy" id="412755"/>
    <lineage>
        <taxon>unclassified sequences</taxon>
        <taxon>metagenomes</taxon>
        <taxon>ecological metagenomes</taxon>
    </lineage>
</organism>
<comment type="caution">
    <text evidence="1">The sequence shown here is derived from an EMBL/GenBank/DDBJ whole genome shotgun (WGS) entry which is preliminary data.</text>
</comment>
<dbReference type="EMBL" id="LAZR01054074">
    <property type="protein sequence ID" value="KKK79339.1"/>
    <property type="molecule type" value="Genomic_DNA"/>
</dbReference>
<evidence type="ECO:0000313" key="1">
    <source>
        <dbReference type="EMBL" id="KKK79339.1"/>
    </source>
</evidence>
<sequence>MKAITHIVCGVALLVSCWLAVSPAAAGVDVLIEGDAKEQSEISITTIPGQPGKLVMAYNDDTTAALGLGIAHRQSAGGAWTTLQLPIPTVPALPGPPSMTWIFDPTITADNAGNVYAGFIGGGASSWPGPPFAWPDSGMYVSVSPAGSYGQAWNTPVQVAYDPAPTANPDPAYRFNDRCQIVADNVSAGSFAGNVYVSWIKDRGFQSGLMSDIYFATSADQGMTYTYPAPQAAGELIINDNPGTDLANIPVPAVAPNGTVWVSWLDYNVVGGGVGKIYVDKSTDAGLNWGTDKLVTTINLPPINVTTKVPPAQDALAKDGTPIAVSPLNSNHLYI</sequence>
<dbReference type="InterPro" id="IPR036278">
    <property type="entry name" value="Sialidase_sf"/>
</dbReference>
<reference evidence="1" key="1">
    <citation type="journal article" date="2015" name="Nature">
        <title>Complex archaea that bridge the gap between prokaryotes and eukaryotes.</title>
        <authorList>
            <person name="Spang A."/>
            <person name="Saw J.H."/>
            <person name="Jorgensen S.L."/>
            <person name="Zaremba-Niedzwiedzka K."/>
            <person name="Martijn J."/>
            <person name="Lind A.E."/>
            <person name="van Eijk R."/>
            <person name="Schleper C."/>
            <person name="Guy L."/>
            <person name="Ettema T.J."/>
        </authorList>
    </citation>
    <scope>NUCLEOTIDE SEQUENCE</scope>
</reference>